<dbReference type="GO" id="GO:0005886">
    <property type="term" value="C:plasma membrane"/>
    <property type="evidence" value="ECO:0007669"/>
    <property type="project" value="UniProtKB-SubCell"/>
</dbReference>
<evidence type="ECO:0000256" key="3">
    <source>
        <dbReference type="ARBA" id="ARBA00022692"/>
    </source>
</evidence>
<evidence type="ECO:0000256" key="4">
    <source>
        <dbReference type="ARBA" id="ARBA00022989"/>
    </source>
</evidence>
<comment type="similarity">
    <text evidence="6">Belongs to the ABC-4 integral membrane protein family.</text>
</comment>
<sequence length="384" mass="40554">MRMALKSINSSKVRAFLTMLGIIIGVSSVIILVSVGQGTTSQITEQLNGLGTNQLTVNITGRGATTSLTYEEALALGDIEGIANVAPVISGNATAKNKTDNVSVTVEGITPSYEEVKDFHVQAGRFLLDIDNEYRQKVALIGSGTAEDLFGTDNPVGQKVQLNGISYKIVGLLETKGSSLSGSNDDIILIPISTAERQLKSKGVRSITIKTTSADTVAAAKAKLESTLDAKFNYADNAFSVFDSQEMLETVNSTTDTLSMALAGIAGISLFVGGIGIMNIMIVSVNERTREIGIRKAIGAKKFDILAQFMIESIVLSGLGGVLGVGIGVAGSWLLGKYSALTVSIAWDMVLISFIFSLLIGVIFGMMPANKAARLRPIHALRNE</sequence>
<dbReference type="EMBL" id="MPTO01000014">
    <property type="protein sequence ID" value="OME19238.1"/>
    <property type="molecule type" value="Genomic_DNA"/>
</dbReference>
<dbReference type="AlphaFoldDB" id="A0AB36JEB7"/>
<dbReference type="PANTHER" id="PTHR30572:SF4">
    <property type="entry name" value="ABC TRANSPORTER PERMEASE YTRF"/>
    <property type="match status" value="1"/>
</dbReference>
<evidence type="ECO:0000256" key="1">
    <source>
        <dbReference type="ARBA" id="ARBA00004651"/>
    </source>
</evidence>
<feature type="transmembrane region" description="Helical" evidence="7">
    <location>
        <begin position="306"/>
        <end position="333"/>
    </location>
</feature>
<evidence type="ECO:0000259" key="8">
    <source>
        <dbReference type="Pfam" id="PF02687"/>
    </source>
</evidence>
<dbReference type="InterPro" id="IPR003838">
    <property type="entry name" value="ABC3_permease_C"/>
</dbReference>
<keyword evidence="2" id="KW-1003">Cell membrane</keyword>
<protein>
    <submittedName>
        <fullName evidence="10">ABC transporter permease</fullName>
    </submittedName>
</protein>
<dbReference type="InterPro" id="IPR050250">
    <property type="entry name" value="Macrolide_Exporter_MacB"/>
</dbReference>
<evidence type="ECO:0000256" key="7">
    <source>
        <dbReference type="SAM" id="Phobius"/>
    </source>
</evidence>
<evidence type="ECO:0000259" key="9">
    <source>
        <dbReference type="Pfam" id="PF12704"/>
    </source>
</evidence>
<evidence type="ECO:0000256" key="2">
    <source>
        <dbReference type="ARBA" id="ARBA00022475"/>
    </source>
</evidence>
<feature type="transmembrane region" description="Helical" evidence="7">
    <location>
        <begin position="345"/>
        <end position="367"/>
    </location>
</feature>
<gene>
    <name evidence="10" type="ORF">BSK47_16765</name>
</gene>
<dbReference type="GO" id="GO:0022857">
    <property type="term" value="F:transmembrane transporter activity"/>
    <property type="evidence" value="ECO:0007669"/>
    <property type="project" value="TreeGrafter"/>
</dbReference>
<feature type="transmembrane region" description="Helical" evidence="7">
    <location>
        <begin position="12"/>
        <end position="35"/>
    </location>
</feature>
<evidence type="ECO:0000313" key="11">
    <source>
        <dbReference type="Proteomes" id="UP000187323"/>
    </source>
</evidence>
<dbReference type="Pfam" id="PF02687">
    <property type="entry name" value="FtsX"/>
    <property type="match status" value="1"/>
</dbReference>
<comment type="subcellular location">
    <subcellularLocation>
        <location evidence="1">Cell membrane</location>
        <topology evidence="1">Multi-pass membrane protein</topology>
    </subcellularLocation>
</comment>
<accession>A0AB36JEB7</accession>
<feature type="transmembrane region" description="Helical" evidence="7">
    <location>
        <begin position="260"/>
        <end position="285"/>
    </location>
</feature>
<dbReference type="Proteomes" id="UP000187323">
    <property type="component" value="Unassembled WGS sequence"/>
</dbReference>
<reference evidence="10 11" key="1">
    <citation type="submission" date="2016-10" db="EMBL/GenBank/DDBJ databases">
        <title>Paenibacillus species isolates.</title>
        <authorList>
            <person name="Beno S.M."/>
        </authorList>
    </citation>
    <scope>NUCLEOTIDE SEQUENCE [LARGE SCALE GENOMIC DNA]</scope>
    <source>
        <strain evidence="10 11">FSL H7-0918</strain>
    </source>
</reference>
<keyword evidence="5 7" id="KW-0472">Membrane</keyword>
<evidence type="ECO:0000256" key="5">
    <source>
        <dbReference type="ARBA" id="ARBA00023136"/>
    </source>
</evidence>
<comment type="caution">
    <text evidence="10">The sequence shown here is derived from an EMBL/GenBank/DDBJ whole genome shotgun (WGS) entry which is preliminary data.</text>
</comment>
<feature type="domain" description="MacB-like periplasmic core" evidence="9">
    <location>
        <begin position="16"/>
        <end position="226"/>
    </location>
</feature>
<feature type="domain" description="ABC3 transporter permease C-terminal" evidence="8">
    <location>
        <begin position="265"/>
        <end position="375"/>
    </location>
</feature>
<evidence type="ECO:0000256" key="6">
    <source>
        <dbReference type="ARBA" id="ARBA00038076"/>
    </source>
</evidence>
<dbReference type="Pfam" id="PF12704">
    <property type="entry name" value="MacB_PCD"/>
    <property type="match status" value="1"/>
</dbReference>
<keyword evidence="4 7" id="KW-1133">Transmembrane helix</keyword>
<keyword evidence="3 7" id="KW-0812">Transmembrane</keyword>
<name>A0AB36JEB7_9BACL</name>
<organism evidence="10 11">
    <name type="scientific">Paenibacillus odorifer</name>
    <dbReference type="NCBI Taxonomy" id="189426"/>
    <lineage>
        <taxon>Bacteria</taxon>
        <taxon>Bacillati</taxon>
        <taxon>Bacillota</taxon>
        <taxon>Bacilli</taxon>
        <taxon>Bacillales</taxon>
        <taxon>Paenibacillaceae</taxon>
        <taxon>Paenibacillus</taxon>
    </lineage>
</organism>
<proteinExistence type="inferred from homology"/>
<evidence type="ECO:0000313" key="10">
    <source>
        <dbReference type="EMBL" id="OME19238.1"/>
    </source>
</evidence>
<dbReference type="InterPro" id="IPR025857">
    <property type="entry name" value="MacB_PCD"/>
</dbReference>
<dbReference type="PANTHER" id="PTHR30572">
    <property type="entry name" value="MEMBRANE COMPONENT OF TRANSPORTER-RELATED"/>
    <property type="match status" value="1"/>
</dbReference>